<keyword evidence="1" id="KW-1133">Transmembrane helix</keyword>
<dbReference type="EMBL" id="CP102734">
    <property type="protein sequence ID" value="UVD81568.1"/>
    <property type="molecule type" value="Genomic_DNA"/>
</dbReference>
<feature type="transmembrane region" description="Helical" evidence="1">
    <location>
        <begin position="63"/>
        <end position="93"/>
    </location>
</feature>
<evidence type="ECO:0000256" key="1">
    <source>
        <dbReference type="SAM" id="Phobius"/>
    </source>
</evidence>
<name>A0ABY5R802_9MOLU</name>
<accession>A0ABY5R802</accession>
<reference evidence="2" key="1">
    <citation type="submission" date="2022-08" db="EMBL/GenBank/DDBJ databases">
        <title>Complete genome of Mycoplasma iguanae type strain 2327.</title>
        <authorList>
            <person name="Spergser J."/>
        </authorList>
    </citation>
    <scope>NUCLEOTIDE SEQUENCE</scope>
    <source>
        <strain evidence="2">2327</strain>
    </source>
</reference>
<gene>
    <name evidence="2" type="ORF">NV226_02465</name>
</gene>
<evidence type="ECO:0000313" key="2">
    <source>
        <dbReference type="EMBL" id="UVD81568.1"/>
    </source>
</evidence>
<organism evidence="2 3">
    <name type="scientific">Mycoplasma iguanae</name>
    <dbReference type="NCBI Taxonomy" id="292461"/>
    <lineage>
        <taxon>Bacteria</taxon>
        <taxon>Bacillati</taxon>
        <taxon>Mycoplasmatota</taxon>
        <taxon>Mollicutes</taxon>
        <taxon>Mycoplasmataceae</taxon>
        <taxon>Mycoplasma</taxon>
    </lineage>
</organism>
<proteinExistence type="predicted"/>
<keyword evidence="3" id="KW-1185">Reference proteome</keyword>
<protein>
    <recommendedName>
        <fullName evidence="4">Transmembrane protein</fullName>
    </recommendedName>
</protein>
<keyword evidence="1" id="KW-0472">Membrane</keyword>
<keyword evidence="1" id="KW-0812">Transmembrane</keyword>
<sequence length="152" mass="17021">MYTKIELLFLKKLTITSIAIWFINIFLIIAFIAIQVAIAMTAINNNKISTDISFDINSKSSSFLSIGWSGLTIFVVIIIISFINFILTIIILVKLSNLKVIYPFDFNTAWILIIIGLFTGIAGIIGKFIALSKTNNLLSKVEEEPNLNNIEF</sequence>
<feature type="transmembrane region" description="Helical" evidence="1">
    <location>
        <begin position="20"/>
        <end position="43"/>
    </location>
</feature>
<dbReference type="RefSeq" id="WP_258210742.1">
    <property type="nucleotide sequence ID" value="NZ_CP102734.1"/>
</dbReference>
<feature type="transmembrane region" description="Helical" evidence="1">
    <location>
        <begin position="108"/>
        <end position="130"/>
    </location>
</feature>
<dbReference type="Proteomes" id="UP001059252">
    <property type="component" value="Chromosome"/>
</dbReference>
<evidence type="ECO:0000313" key="3">
    <source>
        <dbReference type="Proteomes" id="UP001059252"/>
    </source>
</evidence>
<evidence type="ECO:0008006" key="4">
    <source>
        <dbReference type="Google" id="ProtNLM"/>
    </source>
</evidence>